<keyword evidence="4" id="KW-0564">Palmitate</keyword>
<dbReference type="AlphaFoldDB" id="A0A3D1JGI7"/>
<keyword evidence="3" id="KW-0472">Membrane</keyword>
<name>A0A3D1JGI7_9CHLR</name>
<evidence type="ECO:0000313" key="7">
    <source>
        <dbReference type="Proteomes" id="UP000264141"/>
    </source>
</evidence>
<dbReference type="Gene3D" id="3.40.190.10">
    <property type="entry name" value="Periplasmic binding protein-like II"/>
    <property type="match status" value="1"/>
</dbReference>
<gene>
    <name evidence="6" type="ORF">DEQ80_07520</name>
</gene>
<dbReference type="Proteomes" id="UP000264141">
    <property type="component" value="Unassembled WGS sequence"/>
</dbReference>
<evidence type="ECO:0000256" key="1">
    <source>
        <dbReference type="ARBA" id="ARBA00022475"/>
    </source>
</evidence>
<proteinExistence type="predicted"/>
<dbReference type="PANTHER" id="PTHR43649">
    <property type="entry name" value="ARABINOSE-BINDING PROTEIN-RELATED"/>
    <property type="match status" value="1"/>
</dbReference>
<evidence type="ECO:0000256" key="2">
    <source>
        <dbReference type="ARBA" id="ARBA00022729"/>
    </source>
</evidence>
<evidence type="ECO:0000256" key="5">
    <source>
        <dbReference type="ARBA" id="ARBA00023288"/>
    </source>
</evidence>
<dbReference type="InterPro" id="IPR006311">
    <property type="entry name" value="TAT_signal"/>
</dbReference>
<keyword evidence="5" id="KW-0449">Lipoprotein</keyword>
<evidence type="ECO:0000256" key="4">
    <source>
        <dbReference type="ARBA" id="ARBA00023139"/>
    </source>
</evidence>
<evidence type="ECO:0008006" key="8">
    <source>
        <dbReference type="Google" id="ProtNLM"/>
    </source>
</evidence>
<dbReference type="EMBL" id="DPBP01000030">
    <property type="protein sequence ID" value="HCE17691.1"/>
    <property type="molecule type" value="Genomic_DNA"/>
</dbReference>
<reference evidence="6 7" key="1">
    <citation type="journal article" date="2018" name="Nat. Biotechnol.">
        <title>A standardized bacterial taxonomy based on genome phylogeny substantially revises the tree of life.</title>
        <authorList>
            <person name="Parks D.H."/>
            <person name="Chuvochina M."/>
            <person name="Waite D.W."/>
            <person name="Rinke C."/>
            <person name="Skarshewski A."/>
            <person name="Chaumeil P.A."/>
            <person name="Hugenholtz P."/>
        </authorList>
    </citation>
    <scope>NUCLEOTIDE SEQUENCE [LARGE SCALE GENOMIC DNA]</scope>
    <source>
        <strain evidence="6">UBA8781</strain>
    </source>
</reference>
<dbReference type="STRING" id="229919.GCA_001050195_03495"/>
<sequence length="458" mass="50808">MEDEMSAQKSMSRRDFLRVAALSTVGGALAACQTATPAPAGGEQPKPDAGSKEKITLRMWSHQNPSFVGANEKLVARYMELNSNIEIKYENFPYNDFITNIQTSMAAKNEADIIEMFGSWVQSYAKGGTLAPVDEGVLTLGKARELFYAAPLDGYVWEGKLYGMPNEYNLENGAVLVNKRMFSEAGVKDPPDWPSWDALVADAKKMTKFDGPTMTVAGFHFVNGDGLGFLFWEGVLEKGGEYFANDGVHLNLTSPQAKETVQWMYDMAVKDKVVDPMTFNPNSNWVGESFFQGLVAIGFIGPWIVPEGRRNYPDFADPWGYVSCPHFGSERKFAADSGWGKVVSPNSKAIDECWKFAAFCTMDKANARQWNVATGTIPALIEVAEDPTLLQDIDWIGPSLKVLPQGRYVGFLQDRDYIWYTVLATRITECLQGARSVDETMQLMNNEANAMIDQKLQG</sequence>
<protein>
    <recommendedName>
        <fullName evidence="8">Extracellular solute-binding protein</fullName>
    </recommendedName>
</protein>
<dbReference type="PROSITE" id="PS51318">
    <property type="entry name" value="TAT"/>
    <property type="match status" value="1"/>
</dbReference>
<dbReference type="InterPro" id="IPR006059">
    <property type="entry name" value="SBP"/>
</dbReference>
<dbReference type="InterPro" id="IPR050490">
    <property type="entry name" value="Bact_solute-bd_prot1"/>
</dbReference>
<comment type="caution">
    <text evidence="6">The sequence shown here is derived from an EMBL/GenBank/DDBJ whole genome shotgun (WGS) entry which is preliminary data.</text>
</comment>
<dbReference type="PANTHER" id="PTHR43649:SF33">
    <property type="entry name" value="POLYGALACTURONAN_RHAMNOGALACTURONAN-BINDING PROTEIN YTCQ"/>
    <property type="match status" value="1"/>
</dbReference>
<dbReference type="Pfam" id="PF01547">
    <property type="entry name" value="SBP_bac_1"/>
    <property type="match status" value="1"/>
</dbReference>
<dbReference type="SUPFAM" id="SSF53850">
    <property type="entry name" value="Periplasmic binding protein-like II"/>
    <property type="match status" value="1"/>
</dbReference>
<evidence type="ECO:0000256" key="3">
    <source>
        <dbReference type="ARBA" id="ARBA00023136"/>
    </source>
</evidence>
<organism evidence="6 7">
    <name type="scientific">Anaerolinea thermolimosa</name>
    <dbReference type="NCBI Taxonomy" id="229919"/>
    <lineage>
        <taxon>Bacteria</taxon>
        <taxon>Bacillati</taxon>
        <taxon>Chloroflexota</taxon>
        <taxon>Anaerolineae</taxon>
        <taxon>Anaerolineales</taxon>
        <taxon>Anaerolineaceae</taxon>
        <taxon>Anaerolinea</taxon>
    </lineage>
</organism>
<evidence type="ECO:0000313" key="6">
    <source>
        <dbReference type="EMBL" id="HCE17691.1"/>
    </source>
</evidence>
<dbReference type="OrthoDB" id="9795467at2"/>
<keyword evidence="2" id="KW-0732">Signal</keyword>
<keyword evidence="1" id="KW-1003">Cell membrane</keyword>
<accession>A0A3D1JGI7</accession>